<evidence type="ECO:0000256" key="2">
    <source>
        <dbReference type="ARBA" id="ARBA00023125"/>
    </source>
</evidence>
<dbReference type="EMBL" id="JAAATY010000069">
    <property type="protein sequence ID" value="NRN71447.1"/>
    <property type="molecule type" value="Genomic_DNA"/>
</dbReference>
<feature type="domain" description="HTH tetR-type" evidence="5">
    <location>
        <begin position="6"/>
        <end position="66"/>
    </location>
</feature>
<dbReference type="SUPFAM" id="SSF48498">
    <property type="entry name" value="Tetracyclin repressor-like, C-terminal domain"/>
    <property type="match status" value="1"/>
</dbReference>
<dbReference type="RefSeq" id="WP_173142642.1">
    <property type="nucleotide sequence ID" value="NZ_CBCSGW010000127.1"/>
</dbReference>
<gene>
    <name evidence="6" type="ORF">GC106_87270</name>
</gene>
<comment type="caution">
    <text evidence="6">The sequence shown here is derived from an EMBL/GenBank/DDBJ whole genome shotgun (WGS) entry which is preliminary data.</text>
</comment>
<dbReference type="Pfam" id="PF00440">
    <property type="entry name" value="TetR_N"/>
    <property type="match status" value="1"/>
</dbReference>
<organism evidence="6 7">
    <name type="scientific">Kibdelosporangium persicum</name>
    <dbReference type="NCBI Taxonomy" id="2698649"/>
    <lineage>
        <taxon>Bacteria</taxon>
        <taxon>Bacillati</taxon>
        <taxon>Actinomycetota</taxon>
        <taxon>Actinomycetes</taxon>
        <taxon>Pseudonocardiales</taxon>
        <taxon>Pseudonocardiaceae</taxon>
        <taxon>Kibdelosporangium</taxon>
    </lineage>
</organism>
<evidence type="ECO:0000256" key="4">
    <source>
        <dbReference type="PROSITE-ProRule" id="PRU00335"/>
    </source>
</evidence>
<evidence type="ECO:0000259" key="5">
    <source>
        <dbReference type="PROSITE" id="PS50977"/>
    </source>
</evidence>
<evidence type="ECO:0000256" key="3">
    <source>
        <dbReference type="ARBA" id="ARBA00023163"/>
    </source>
</evidence>
<sequence>MGRPREFDADVALDKAMLTFWQLGYEGAGITELTQAMGISRKSLYAAFGNKEQLFRSALQRYSEGPGGYIADALRASTARDVAEQFLQGSVEASTRPGCPPGCLGVQGALAAGDTGQVARDILAEWRGRGQRQLCDRFQRAIDDGDLPAGADPDLIARYVMTVANGIAVQAAGGASREQLRLVADAALLHWPPALLR</sequence>
<keyword evidence="3" id="KW-0804">Transcription</keyword>
<reference evidence="6 7" key="1">
    <citation type="submission" date="2020-01" db="EMBL/GenBank/DDBJ databases">
        <title>Kibdelosporangium persica a novel Actinomycetes from a hot desert in Iran.</title>
        <authorList>
            <person name="Safaei N."/>
            <person name="Zaburannyi N."/>
            <person name="Mueller R."/>
            <person name="Wink J."/>
        </authorList>
    </citation>
    <scope>NUCLEOTIDE SEQUENCE [LARGE SCALE GENOMIC DNA]</scope>
    <source>
        <strain evidence="6 7">4NS15</strain>
    </source>
</reference>
<evidence type="ECO:0000256" key="1">
    <source>
        <dbReference type="ARBA" id="ARBA00023015"/>
    </source>
</evidence>
<dbReference type="InterPro" id="IPR036271">
    <property type="entry name" value="Tet_transcr_reg_TetR-rel_C_sf"/>
</dbReference>
<protein>
    <submittedName>
        <fullName evidence="6">HTH-type transcriptional repressor ComR</fullName>
    </submittedName>
</protein>
<evidence type="ECO:0000313" key="6">
    <source>
        <dbReference type="EMBL" id="NRN71447.1"/>
    </source>
</evidence>
<dbReference type="PANTHER" id="PTHR47506:SF1">
    <property type="entry name" value="HTH-TYPE TRANSCRIPTIONAL REGULATOR YJDC"/>
    <property type="match status" value="1"/>
</dbReference>
<accession>A0ABX2FKQ0</accession>
<keyword evidence="2 4" id="KW-0238">DNA-binding</keyword>
<dbReference type="Proteomes" id="UP000763557">
    <property type="component" value="Unassembled WGS sequence"/>
</dbReference>
<evidence type="ECO:0000313" key="7">
    <source>
        <dbReference type="Proteomes" id="UP000763557"/>
    </source>
</evidence>
<dbReference type="PROSITE" id="PS50977">
    <property type="entry name" value="HTH_TETR_2"/>
    <property type="match status" value="1"/>
</dbReference>
<dbReference type="Gene3D" id="1.10.357.10">
    <property type="entry name" value="Tetracycline Repressor, domain 2"/>
    <property type="match status" value="1"/>
</dbReference>
<name>A0ABX2FKQ0_9PSEU</name>
<dbReference type="InterPro" id="IPR001647">
    <property type="entry name" value="HTH_TetR"/>
</dbReference>
<proteinExistence type="predicted"/>
<dbReference type="InterPro" id="IPR011075">
    <property type="entry name" value="TetR_C"/>
</dbReference>
<dbReference type="Gene3D" id="1.10.10.60">
    <property type="entry name" value="Homeodomain-like"/>
    <property type="match status" value="1"/>
</dbReference>
<dbReference type="SUPFAM" id="SSF46689">
    <property type="entry name" value="Homeodomain-like"/>
    <property type="match status" value="1"/>
</dbReference>
<dbReference type="InterPro" id="IPR009057">
    <property type="entry name" value="Homeodomain-like_sf"/>
</dbReference>
<keyword evidence="1" id="KW-0805">Transcription regulation</keyword>
<feature type="DNA-binding region" description="H-T-H motif" evidence="4">
    <location>
        <begin position="29"/>
        <end position="48"/>
    </location>
</feature>
<keyword evidence="7" id="KW-1185">Reference proteome</keyword>
<dbReference type="PANTHER" id="PTHR47506">
    <property type="entry name" value="TRANSCRIPTIONAL REGULATORY PROTEIN"/>
    <property type="match status" value="1"/>
</dbReference>
<dbReference type="Pfam" id="PF16925">
    <property type="entry name" value="TetR_C_13"/>
    <property type="match status" value="1"/>
</dbReference>